<reference evidence="11 12" key="1">
    <citation type="submission" date="2015-10" db="EMBL/GenBank/DDBJ databases">
        <authorList>
            <person name="Gilbert D.G."/>
        </authorList>
    </citation>
    <scope>NUCLEOTIDE SEQUENCE [LARGE SCALE GENOMIC DNA]</scope>
    <source>
        <strain evidence="11 12">NRRL B-16712</strain>
    </source>
</reference>
<gene>
    <name evidence="11" type="ORF">ADL15_14805</name>
</gene>
<dbReference type="RefSeq" id="WP_067690078.1">
    <property type="nucleotide sequence ID" value="NZ_LLZH01000109.1"/>
</dbReference>
<dbReference type="Pfam" id="PF02518">
    <property type="entry name" value="HATPase_c"/>
    <property type="match status" value="1"/>
</dbReference>
<organism evidence="11 12">
    <name type="scientific">Actinoplanes awajinensis subsp. mycoplanecinus</name>
    <dbReference type="NCBI Taxonomy" id="135947"/>
    <lineage>
        <taxon>Bacteria</taxon>
        <taxon>Bacillati</taxon>
        <taxon>Actinomycetota</taxon>
        <taxon>Actinomycetes</taxon>
        <taxon>Micromonosporales</taxon>
        <taxon>Micromonosporaceae</taxon>
        <taxon>Actinoplanes</taxon>
    </lineage>
</organism>
<comment type="catalytic activity">
    <reaction evidence="1">
        <text>ATP + protein L-histidine = ADP + protein N-phospho-L-histidine.</text>
        <dbReference type="EC" id="2.7.13.3"/>
    </reaction>
</comment>
<evidence type="ECO:0000313" key="11">
    <source>
        <dbReference type="EMBL" id="KUL35286.1"/>
    </source>
</evidence>
<feature type="transmembrane region" description="Helical" evidence="9">
    <location>
        <begin position="12"/>
        <end position="34"/>
    </location>
</feature>
<accession>A0A0X3UWG8</accession>
<dbReference type="PANTHER" id="PTHR24421:SF10">
    <property type="entry name" value="NITRATE_NITRITE SENSOR PROTEIN NARQ"/>
    <property type="match status" value="1"/>
</dbReference>
<protein>
    <recommendedName>
        <fullName evidence="2">histidine kinase</fullName>
        <ecNumber evidence="2">2.7.13.3</ecNumber>
    </recommendedName>
</protein>
<evidence type="ECO:0000256" key="7">
    <source>
        <dbReference type="ARBA" id="ARBA00022840"/>
    </source>
</evidence>
<dbReference type="Gene3D" id="3.30.565.10">
    <property type="entry name" value="Histidine kinase-like ATPase, C-terminal domain"/>
    <property type="match status" value="1"/>
</dbReference>
<dbReference type="GO" id="GO:0005524">
    <property type="term" value="F:ATP binding"/>
    <property type="evidence" value="ECO:0007669"/>
    <property type="project" value="UniProtKB-KW"/>
</dbReference>
<keyword evidence="3" id="KW-0597">Phosphoprotein</keyword>
<keyword evidence="6" id="KW-0418">Kinase</keyword>
<dbReference type="Pfam" id="PF07730">
    <property type="entry name" value="HisKA_3"/>
    <property type="match status" value="1"/>
</dbReference>
<keyword evidence="7" id="KW-0067">ATP-binding</keyword>
<dbReference type="Gene3D" id="1.20.5.1930">
    <property type="match status" value="1"/>
</dbReference>
<evidence type="ECO:0000256" key="3">
    <source>
        <dbReference type="ARBA" id="ARBA00022553"/>
    </source>
</evidence>
<dbReference type="SMART" id="SM00387">
    <property type="entry name" value="HATPase_c"/>
    <property type="match status" value="1"/>
</dbReference>
<keyword evidence="8" id="KW-0902">Two-component regulatory system</keyword>
<keyword evidence="9" id="KW-0812">Transmembrane</keyword>
<comment type="caution">
    <text evidence="11">The sequence shown here is derived from an EMBL/GenBank/DDBJ whole genome shotgun (WGS) entry which is preliminary data.</text>
</comment>
<evidence type="ECO:0000256" key="8">
    <source>
        <dbReference type="ARBA" id="ARBA00023012"/>
    </source>
</evidence>
<feature type="domain" description="Histidine kinase/HSP90-like ATPase" evidence="10">
    <location>
        <begin position="189"/>
        <end position="282"/>
    </location>
</feature>
<dbReference type="PANTHER" id="PTHR24421">
    <property type="entry name" value="NITRATE/NITRITE SENSOR PROTEIN NARX-RELATED"/>
    <property type="match status" value="1"/>
</dbReference>
<dbReference type="CDD" id="cd16917">
    <property type="entry name" value="HATPase_UhpB-NarQ-NarX-like"/>
    <property type="match status" value="1"/>
</dbReference>
<dbReference type="InterPro" id="IPR011712">
    <property type="entry name" value="Sig_transdc_His_kin_sub3_dim/P"/>
</dbReference>
<sequence length="284" mass="29844">MSIHPRPAWRSRAVPVVAAVAVILVMAMCTVGASGPAARFIPPLIGGGAVAAAVWALRRWRADRASYERRLTAWAASEAVLDERLRIARDLHDLVSHGLGLITVRAAATRHLPKPPAVAAALTDIEQTSRDATAELRRMLTVLRGPSTEAAPRAPMDDLGTLPTIIDWASAAGLRPRLAAEPVGDVSPGVQVAVCRTVREALTNVVRHAGPTDVDIALHRDGDVVVVVVADDGPASTGWRATPGAGHGLLGLRERVSSLGGTLVAEPVEGGFRVTARIPDEVPR</sequence>
<dbReference type="SUPFAM" id="SSF55874">
    <property type="entry name" value="ATPase domain of HSP90 chaperone/DNA topoisomerase II/histidine kinase"/>
    <property type="match status" value="1"/>
</dbReference>
<dbReference type="GO" id="GO:0000155">
    <property type="term" value="F:phosphorelay sensor kinase activity"/>
    <property type="evidence" value="ECO:0007669"/>
    <property type="project" value="InterPro"/>
</dbReference>
<keyword evidence="4" id="KW-0808">Transferase</keyword>
<dbReference type="EC" id="2.7.13.3" evidence="2"/>
<evidence type="ECO:0000256" key="5">
    <source>
        <dbReference type="ARBA" id="ARBA00022741"/>
    </source>
</evidence>
<evidence type="ECO:0000313" key="12">
    <source>
        <dbReference type="Proteomes" id="UP000053244"/>
    </source>
</evidence>
<keyword evidence="9" id="KW-1133">Transmembrane helix</keyword>
<evidence type="ECO:0000256" key="2">
    <source>
        <dbReference type="ARBA" id="ARBA00012438"/>
    </source>
</evidence>
<keyword evidence="9" id="KW-0472">Membrane</keyword>
<evidence type="ECO:0000259" key="10">
    <source>
        <dbReference type="SMART" id="SM00387"/>
    </source>
</evidence>
<name>A0A0X3UWG8_9ACTN</name>
<dbReference type="GO" id="GO:0046983">
    <property type="term" value="F:protein dimerization activity"/>
    <property type="evidence" value="ECO:0007669"/>
    <property type="project" value="InterPro"/>
</dbReference>
<dbReference type="Proteomes" id="UP000053244">
    <property type="component" value="Unassembled WGS sequence"/>
</dbReference>
<dbReference type="EMBL" id="LLZH01000109">
    <property type="protein sequence ID" value="KUL35286.1"/>
    <property type="molecule type" value="Genomic_DNA"/>
</dbReference>
<dbReference type="InterPro" id="IPR050482">
    <property type="entry name" value="Sensor_HK_TwoCompSys"/>
</dbReference>
<proteinExistence type="predicted"/>
<evidence type="ECO:0000256" key="6">
    <source>
        <dbReference type="ARBA" id="ARBA00022777"/>
    </source>
</evidence>
<dbReference type="InterPro" id="IPR036890">
    <property type="entry name" value="HATPase_C_sf"/>
</dbReference>
<evidence type="ECO:0000256" key="9">
    <source>
        <dbReference type="SAM" id="Phobius"/>
    </source>
</evidence>
<evidence type="ECO:0000256" key="1">
    <source>
        <dbReference type="ARBA" id="ARBA00000085"/>
    </source>
</evidence>
<dbReference type="AlphaFoldDB" id="A0A0X3UWG8"/>
<keyword evidence="12" id="KW-1185">Reference proteome</keyword>
<evidence type="ECO:0000256" key="4">
    <source>
        <dbReference type="ARBA" id="ARBA00022679"/>
    </source>
</evidence>
<dbReference type="GO" id="GO:0016020">
    <property type="term" value="C:membrane"/>
    <property type="evidence" value="ECO:0007669"/>
    <property type="project" value="InterPro"/>
</dbReference>
<keyword evidence="5" id="KW-0547">Nucleotide-binding</keyword>
<dbReference type="InterPro" id="IPR003594">
    <property type="entry name" value="HATPase_dom"/>
</dbReference>
<feature type="transmembrane region" description="Helical" evidence="9">
    <location>
        <begin position="40"/>
        <end position="57"/>
    </location>
</feature>